<accession>A0A0L0SB61</accession>
<reference evidence="3" key="2">
    <citation type="submission" date="2009-11" db="EMBL/GenBank/DDBJ databases">
        <title>The Genome Sequence of Allomyces macrogynus strain ATCC 38327.</title>
        <authorList>
            <consortium name="The Broad Institute Genome Sequencing Platform"/>
            <person name="Russ C."/>
            <person name="Cuomo C."/>
            <person name="Shea T."/>
            <person name="Young S.K."/>
            <person name="Zeng Q."/>
            <person name="Koehrsen M."/>
            <person name="Haas B."/>
            <person name="Borodovsky M."/>
            <person name="Guigo R."/>
            <person name="Alvarado L."/>
            <person name="Berlin A."/>
            <person name="Borenstein D."/>
            <person name="Chen Z."/>
            <person name="Engels R."/>
            <person name="Freedman E."/>
            <person name="Gellesch M."/>
            <person name="Goldberg J."/>
            <person name="Griggs A."/>
            <person name="Gujja S."/>
            <person name="Heiman D."/>
            <person name="Hepburn T."/>
            <person name="Howarth C."/>
            <person name="Jen D."/>
            <person name="Larson L."/>
            <person name="Lewis B."/>
            <person name="Mehta T."/>
            <person name="Park D."/>
            <person name="Pearson M."/>
            <person name="Roberts A."/>
            <person name="Saif S."/>
            <person name="Shenoy N."/>
            <person name="Sisk P."/>
            <person name="Stolte C."/>
            <person name="Sykes S."/>
            <person name="Walk T."/>
            <person name="White J."/>
            <person name="Yandava C."/>
            <person name="Burger G."/>
            <person name="Gray M.W."/>
            <person name="Holland P.W.H."/>
            <person name="King N."/>
            <person name="Lang F.B.F."/>
            <person name="Roger A.J."/>
            <person name="Ruiz-Trillo I."/>
            <person name="Lander E."/>
            <person name="Nusbaum C."/>
        </authorList>
    </citation>
    <scope>NUCLEOTIDE SEQUENCE [LARGE SCALE GENOMIC DNA]</scope>
    <source>
        <strain evidence="3">ATCC 38327</strain>
    </source>
</reference>
<sequence>MRSGVVLTNLVDPQIRDLLSRHDTLAATNAELSERARAAQDRTEAERLAFQVRTEESNTRILNMNNAIAALKVRHEELEAKSSQWQAAIESSMRNATQKSLELGQIRMASHNLFNLVKLHLNNRVTSTADTLAQLDKIQQFILT</sequence>
<name>A0A0L0SB61_ALLM3</name>
<evidence type="ECO:0000256" key="1">
    <source>
        <dbReference type="SAM" id="Coils"/>
    </source>
</evidence>
<organism evidence="2 3">
    <name type="scientific">Allomyces macrogynus (strain ATCC 38327)</name>
    <name type="common">Allomyces javanicus var. macrogynus</name>
    <dbReference type="NCBI Taxonomy" id="578462"/>
    <lineage>
        <taxon>Eukaryota</taxon>
        <taxon>Fungi</taxon>
        <taxon>Fungi incertae sedis</taxon>
        <taxon>Blastocladiomycota</taxon>
        <taxon>Blastocladiomycetes</taxon>
        <taxon>Blastocladiales</taxon>
        <taxon>Blastocladiaceae</taxon>
        <taxon>Allomyces</taxon>
    </lineage>
</organism>
<evidence type="ECO:0000313" key="2">
    <source>
        <dbReference type="EMBL" id="KNE59639.1"/>
    </source>
</evidence>
<dbReference type="STRING" id="578462.A0A0L0SB61"/>
<dbReference type="PANTHER" id="PTHR21683:SF2">
    <property type="entry name" value="COILED-COIL DOMAIN-CONTAINING PROTEIN 42 LIKE-2-LIKE"/>
    <property type="match status" value="1"/>
</dbReference>
<evidence type="ECO:0000313" key="3">
    <source>
        <dbReference type="Proteomes" id="UP000054350"/>
    </source>
</evidence>
<dbReference type="Proteomes" id="UP000054350">
    <property type="component" value="Unassembled WGS sequence"/>
</dbReference>
<dbReference type="EMBL" id="GG745334">
    <property type="protein sequence ID" value="KNE59639.1"/>
    <property type="molecule type" value="Genomic_DNA"/>
</dbReference>
<keyword evidence="1" id="KW-0175">Coiled coil</keyword>
<keyword evidence="3" id="KW-1185">Reference proteome</keyword>
<dbReference type="InterPro" id="IPR051147">
    <property type="entry name" value="CFAP_domain-containing"/>
</dbReference>
<protein>
    <submittedName>
        <fullName evidence="2">Uncharacterized protein</fullName>
    </submittedName>
</protein>
<reference evidence="2 3" key="1">
    <citation type="submission" date="2009-11" db="EMBL/GenBank/DDBJ databases">
        <title>Annotation of Allomyces macrogynus ATCC 38327.</title>
        <authorList>
            <consortium name="The Broad Institute Genome Sequencing Platform"/>
            <person name="Russ C."/>
            <person name="Cuomo C."/>
            <person name="Burger G."/>
            <person name="Gray M.W."/>
            <person name="Holland P.W.H."/>
            <person name="King N."/>
            <person name="Lang F.B.F."/>
            <person name="Roger A.J."/>
            <person name="Ruiz-Trillo I."/>
            <person name="Young S.K."/>
            <person name="Zeng Q."/>
            <person name="Gargeya S."/>
            <person name="Fitzgerald M."/>
            <person name="Haas B."/>
            <person name="Abouelleil A."/>
            <person name="Alvarado L."/>
            <person name="Arachchi H.M."/>
            <person name="Berlin A."/>
            <person name="Chapman S.B."/>
            <person name="Gearin G."/>
            <person name="Goldberg J."/>
            <person name="Griggs A."/>
            <person name="Gujja S."/>
            <person name="Hansen M."/>
            <person name="Heiman D."/>
            <person name="Howarth C."/>
            <person name="Larimer J."/>
            <person name="Lui A."/>
            <person name="MacDonald P.J.P."/>
            <person name="McCowen C."/>
            <person name="Montmayeur A."/>
            <person name="Murphy C."/>
            <person name="Neiman D."/>
            <person name="Pearson M."/>
            <person name="Priest M."/>
            <person name="Roberts A."/>
            <person name="Saif S."/>
            <person name="Shea T."/>
            <person name="Sisk P."/>
            <person name="Stolte C."/>
            <person name="Sykes S."/>
            <person name="Wortman J."/>
            <person name="Nusbaum C."/>
            <person name="Birren B."/>
        </authorList>
    </citation>
    <scope>NUCLEOTIDE SEQUENCE [LARGE SCALE GENOMIC DNA]</scope>
    <source>
        <strain evidence="2 3">ATCC 38327</strain>
    </source>
</reference>
<gene>
    <name evidence="2" type="ORF">AMAG_03892</name>
</gene>
<dbReference type="PANTHER" id="PTHR21683">
    <property type="entry name" value="COILED-COIL DOMAIN-CONTAINING PROTEIN 42 LIKE-2-LIKE-RELATED"/>
    <property type="match status" value="1"/>
</dbReference>
<dbReference type="VEuPathDB" id="FungiDB:AMAG_03892"/>
<dbReference type="eggNOG" id="ENOG502QRZS">
    <property type="taxonomic scope" value="Eukaryota"/>
</dbReference>
<feature type="coiled-coil region" evidence="1">
    <location>
        <begin position="22"/>
        <end position="95"/>
    </location>
</feature>
<dbReference type="AlphaFoldDB" id="A0A0L0SB61"/>
<proteinExistence type="predicted"/>
<dbReference type="OrthoDB" id="10264298at2759"/>